<dbReference type="RefSeq" id="WP_206253924.1">
    <property type="nucleotide sequence ID" value="NZ_CP071060.1"/>
</dbReference>
<sequence>MLPVVIRMGRRGTTLAVTAASVIGSVAITVLIFRSIGAELPMVGWVATLATPLLLAPTISWVMVGFLFRIHTLEQEMRQLATYDGLTSLYNRAPFLVCCEQYLTLARRAKRPMAILFLDIDHFKSINDTHGHEIGDSTIRTVAQLVRAHLRSSDVAGRMGGEEFVVALPDTDQAGALTVAEKIREVIAQTDIATGKGALRCTVSAGLSVYHHYSDRGIDTLLSEADQALYESKRAGRNRTTVHQPDGGSHKPAPATIEALGLRTHP</sequence>
<dbReference type="PANTHER" id="PTHR45138">
    <property type="entry name" value="REGULATORY COMPONENTS OF SENSORY TRANSDUCTION SYSTEM"/>
    <property type="match status" value="1"/>
</dbReference>
<dbReference type="Proteomes" id="UP000663570">
    <property type="component" value="Chromosome"/>
</dbReference>
<dbReference type="PROSITE" id="PS50887">
    <property type="entry name" value="GGDEF"/>
    <property type="match status" value="1"/>
</dbReference>
<keyword evidence="4" id="KW-0812">Transmembrane</keyword>
<protein>
    <recommendedName>
        <fullName evidence="1">diguanylate cyclase</fullName>
        <ecNumber evidence="1">2.7.7.65</ecNumber>
    </recommendedName>
</protein>
<dbReference type="SUPFAM" id="SSF55073">
    <property type="entry name" value="Nucleotide cyclase"/>
    <property type="match status" value="1"/>
</dbReference>
<keyword evidence="7" id="KW-1185">Reference proteome</keyword>
<evidence type="ECO:0000256" key="2">
    <source>
        <dbReference type="ARBA" id="ARBA00034247"/>
    </source>
</evidence>
<evidence type="ECO:0000256" key="1">
    <source>
        <dbReference type="ARBA" id="ARBA00012528"/>
    </source>
</evidence>
<dbReference type="InterPro" id="IPR000160">
    <property type="entry name" value="GGDEF_dom"/>
</dbReference>
<comment type="catalytic activity">
    <reaction evidence="2">
        <text>2 GTP = 3',3'-c-di-GMP + 2 diphosphate</text>
        <dbReference type="Rhea" id="RHEA:24898"/>
        <dbReference type="ChEBI" id="CHEBI:33019"/>
        <dbReference type="ChEBI" id="CHEBI:37565"/>
        <dbReference type="ChEBI" id="CHEBI:58805"/>
        <dbReference type="EC" id="2.7.7.65"/>
    </reaction>
</comment>
<dbReference type="InterPro" id="IPR043128">
    <property type="entry name" value="Rev_trsase/Diguanyl_cyclase"/>
</dbReference>
<feature type="region of interest" description="Disordered" evidence="3">
    <location>
        <begin position="233"/>
        <end position="266"/>
    </location>
</feature>
<evidence type="ECO:0000313" key="7">
    <source>
        <dbReference type="Proteomes" id="UP000663570"/>
    </source>
</evidence>
<dbReference type="Gene3D" id="3.30.70.270">
    <property type="match status" value="1"/>
</dbReference>
<keyword evidence="4" id="KW-0472">Membrane</keyword>
<evidence type="ECO:0000313" key="6">
    <source>
        <dbReference type="EMBL" id="QSI76169.1"/>
    </source>
</evidence>
<feature type="transmembrane region" description="Helical" evidence="4">
    <location>
        <begin position="12"/>
        <end position="33"/>
    </location>
</feature>
<evidence type="ECO:0000259" key="5">
    <source>
        <dbReference type="PROSITE" id="PS50887"/>
    </source>
</evidence>
<feature type="domain" description="GGDEF" evidence="5">
    <location>
        <begin position="111"/>
        <end position="245"/>
    </location>
</feature>
<keyword evidence="4" id="KW-1133">Transmembrane helix</keyword>
<proteinExistence type="predicted"/>
<evidence type="ECO:0000256" key="3">
    <source>
        <dbReference type="SAM" id="MobiDB-lite"/>
    </source>
</evidence>
<dbReference type="NCBIfam" id="TIGR00254">
    <property type="entry name" value="GGDEF"/>
    <property type="match status" value="1"/>
</dbReference>
<dbReference type="InterPro" id="IPR029787">
    <property type="entry name" value="Nucleotide_cyclase"/>
</dbReference>
<reference evidence="6 7" key="1">
    <citation type="submission" date="2021-02" db="EMBL/GenBank/DDBJ databases">
        <title>Niveibacterium changnyeongensis HC41.</title>
        <authorList>
            <person name="Kang M."/>
        </authorList>
    </citation>
    <scope>NUCLEOTIDE SEQUENCE [LARGE SCALE GENOMIC DNA]</scope>
    <source>
        <strain evidence="6 7">HC41</strain>
    </source>
</reference>
<evidence type="ECO:0000256" key="4">
    <source>
        <dbReference type="SAM" id="Phobius"/>
    </source>
</evidence>
<gene>
    <name evidence="6" type="ORF">JY500_17080</name>
</gene>
<dbReference type="InterPro" id="IPR050469">
    <property type="entry name" value="Diguanylate_Cyclase"/>
</dbReference>
<dbReference type="PANTHER" id="PTHR45138:SF9">
    <property type="entry name" value="DIGUANYLATE CYCLASE DGCM-RELATED"/>
    <property type="match status" value="1"/>
</dbReference>
<dbReference type="SMART" id="SM00267">
    <property type="entry name" value="GGDEF"/>
    <property type="match status" value="1"/>
</dbReference>
<organism evidence="6 7">
    <name type="scientific">Niveibacterium microcysteis</name>
    <dbReference type="NCBI Taxonomy" id="2811415"/>
    <lineage>
        <taxon>Bacteria</taxon>
        <taxon>Pseudomonadati</taxon>
        <taxon>Pseudomonadota</taxon>
        <taxon>Betaproteobacteria</taxon>
        <taxon>Rhodocyclales</taxon>
        <taxon>Rhodocyclaceae</taxon>
        <taxon>Niveibacterium</taxon>
    </lineage>
</organism>
<feature type="transmembrane region" description="Helical" evidence="4">
    <location>
        <begin position="45"/>
        <end position="68"/>
    </location>
</feature>
<accession>A0ABX7M414</accession>
<dbReference type="EMBL" id="CP071060">
    <property type="protein sequence ID" value="QSI76169.1"/>
    <property type="molecule type" value="Genomic_DNA"/>
</dbReference>
<dbReference type="CDD" id="cd01949">
    <property type="entry name" value="GGDEF"/>
    <property type="match status" value="1"/>
</dbReference>
<dbReference type="EC" id="2.7.7.65" evidence="1"/>
<dbReference type="Pfam" id="PF00990">
    <property type="entry name" value="GGDEF"/>
    <property type="match status" value="1"/>
</dbReference>
<name>A0ABX7M414_9RHOO</name>